<dbReference type="InterPro" id="IPR052709">
    <property type="entry name" value="Transposase-MT_Hybrid"/>
</dbReference>
<name>A0A151JYV6_9HYME</name>
<reference evidence="1 2" key="1">
    <citation type="submission" date="2016-03" db="EMBL/GenBank/DDBJ databases">
        <title>Trachymyrmex septentrionalis WGS genome.</title>
        <authorList>
            <person name="Nygaard S."/>
            <person name="Hu H."/>
            <person name="Boomsma J."/>
            <person name="Zhang G."/>
        </authorList>
    </citation>
    <scope>NUCLEOTIDE SEQUENCE [LARGE SCALE GENOMIC DNA]</scope>
    <source>
        <strain evidence="1">Tsep2-gDNA-1</strain>
        <tissue evidence="1">Whole body</tissue>
    </source>
</reference>
<dbReference type="AlphaFoldDB" id="A0A151JYV6"/>
<evidence type="ECO:0008006" key="3">
    <source>
        <dbReference type="Google" id="ProtNLM"/>
    </source>
</evidence>
<protein>
    <recommendedName>
        <fullName evidence="3">Integrase catalytic domain-containing protein</fullName>
    </recommendedName>
</protein>
<evidence type="ECO:0000313" key="1">
    <source>
        <dbReference type="EMBL" id="KYN41633.1"/>
    </source>
</evidence>
<keyword evidence="2" id="KW-1185">Reference proteome</keyword>
<dbReference type="PANTHER" id="PTHR46060:SF1">
    <property type="entry name" value="MARINER MOS1 TRANSPOSASE-LIKE PROTEIN"/>
    <property type="match status" value="1"/>
</dbReference>
<dbReference type="InterPro" id="IPR012337">
    <property type="entry name" value="RNaseH-like_sf"/>
</dbReference>
<gene>
    <name evidence="1" type="ORF">ALC56_03934</name>
</gene>
<dbReference type="SUPFAM" id="SSF53098">
    <property type="entry name" value="Ribonuclease H-like"/>
    <property type="match status" value="1"/>
</dbReference>
<dbReference type="EMBL" id="KQ981442">
    <property type="protein sequence ID" value="KYN41633.1"/>
    <property type="molecule type" value="Genomic_DNA"/>
</dbReference>
<sequence>MVPPYPSQVERVNKMLKTMIIFFLYCDHREWDVHLNDLRFAYNTAIIHPSAPLPRPSYVFLNLGYELKPAHLLRRRYDSVTVIKSQDEREWLDRVKTLERDEIMATFNTITLDMAHRATRQIVQTAEVRELADMVNISKSAVHRILTENLEMRKLCARWVPRLLTIEQKQRQGC</sequence>
<proteinExistence type="predicted"/>
<evidence type="ECO:0000313" key="2">
    <source>
        <dbReference type="Proteomes" id="UP000078541"/>
    </source>
</evidence>
<organism evidence="1 2">
    <name type="scientific">Trachymyrmex septentrionalis</name>
    <dbReference type="NCBI Taxonomy" id="34720"/>
    <lineage>
        <taxon>Eukaryota</taxon>
        <taxon>Metazoa</taxon>
        <taxon>Ecdysozoa</taxon>
        <taxon>Arthropoda</taxon>
        <taxon>Hexapoda</taxon>
        <taxon>Insecta</taxon>
        <taxon>Pterygota</taxon>
        <taxon>Neoptera</taxon>
        <taxon>Endopterygota</taxon>
        <taxon>Hymenoptera</taxon>
        <taxon>Apocrita</taxon>
        <taxon>Aculeata</taxon>
        <taxon>Formicoidea</taxon>
        <taxon>Formicidae</taxon>
        <taxon>Myrmicinae</taxon>
        <taxon>Trachymyrmex</taxon>
    </lineage>
</organism>
<accession>A0A151JYV6</accession>
<dbReference type="PANTHER" id="PTHR46060">
    <property type="entry name" value="MARINER MOS1 TRANSPOSASE-LIKE PROTEIN"/>
    <property type="match status" value="1"/>
</dbReference>
<dbReference type="Proteomes" id="UP000078541">
    <property type="component" value="Unassembled WGS sequence"/>
</dbReference>